<organism evidence="4">
    <name type="scientific">Alexandrium monilatum</name>
    <dbReference type="NCBI Taxonomy" id="311494"/>
    <lineage>
        <taxon>Eukaryota</taxon>
        <taxon>Sar</taxon>
        <taxon>Alveolata</taxon>
        <taxon>Dinophyceae</taxon>
        <taxon>Gonyaulacales</taxon>
        <taxon>Pyrocystaceae</taxon>
        <taxon>Alexandrium</taxon>
    </lineage>
</organism>
<feature type="signal peptide" evidence="2">
    <location>
        <begin position="1"/>
        <end position="20"/>
    </location>
</feature>
<sequence length="245" mass="26586">MPLAWTSIFALLAFSGFASDAPPEVSTVIIPDELFTPSLEDEGVSLVQSSMLQTTEDELPWCLRTFAVAAGTFSSRDDVLALEDACIEILPERECFIASDLLGQPPFAAHNIAAACRELRGADLRLHRKRLQEVRTLLGKRQGDTSLLVSEATLESSLRRKQNEQAKAGMPPYPNPDCTNLTEKVNNVTQVRNISTPNGTIAKGCWIWEDAYSTTTTTTTTTRTTTPANTSTIASSSTTGNSSSR</sequence>
<name>A0A6T1IZF9_9DINO</name>
<dbReference type="AlphaFoldDB" id="A0A6T1IZF9"/>
<evidence type="ECO:0000313" key="3">
    <source>
        <dbReference type="EMBL" id="CAE4637768.1"/>
    </source>
</evidence>
<protein>
    <submittedName>
        <fullName evidence="4">Uncharacterized protein</fullName>
    </submittedName>
</protein>
<evidence type="ECO:0000256" key="1">
    <source>
        <dbReference type="SAM" id="MobiDB-lite"/>
    </source>
</evidence>
<feature type="region of interest" description="Disordered" evidence="1">
    <location>
        <begin position="216"/>
        <end position="245"/>
    </location>
</feature>
<proteinExistence type="predicted"/>
<feature type="chain" id="PRO_5036393599" evidence="2">
    <location>
        <begin position="21"/>
        <end position="245"/>
    </location>
</feature>
<accession>A0A6T1IZF9</accession>
<dbReference type="EMBL" id="HBNR01065887">
    <property type="protein sequence ID" value="CAE4637768.1"/>
    <property type="molecule type" value="Transcribed_RNA"/>
</dbReference>
<evidence type="ECO:0000313" key="4">
    <source>
        <dbReference type="EMBL" id="CAE4637770.1"/>
    </source>
</evidence>
<evidence type="ECO:0000256" key="2">
    <source>
        <dbReference type="SAM" id="SignalP"/>
    </source>
</evidence>
<dbReference type="EMBL" id="HBNR01065888">
    <property type="protein sequence ID" value="CAE4637770.1"/>
    <property type="molecule type" value="Transcribed_RNA"/>
</dbReference>
<keyword evidence="2" id="KW-0732">Signal</keyword>
<gene>
    <name evidence="3" type="ORF">AMON00008_LOCUS46539</name>
    <name evidence="4" type="ORF">AMON00008_LOCUS46540</name>
</gene>
<reference evidence="4" key="1">
    <citation type="submission" date="2021-01" db="EMBL/GenBank/DDBJ databases">
        <authorList>
            <person name="Corre E."/>
            <person name="Pelletier E."/>
            <person name="Niang G."/>
            <person name="Scheremetjew M."/>
            <person name="Finn R."/>
            <person name="Kale V."/>
            <person name="Holt S."/>
            <person name="Cochrane G."/>
            <person name="Meng A."/>
            <person name="Brown T."/>
            <person name="Cohen L."/>
        </authorList>
    </citation>
    <scope>NUCLEOTIDE SEQUENCE</scope>
    <source>
        <strain evidence="4">CCMP3105</strain>
    </source>
</reference>